<dbReference type="EMBL" id="CASHTH010003283">
    <property type="protein sequence ID" value="CAI8042762.1"/>
    <property type="molecule type" value="Genomic_DNA"/>
</dbReference>
<dbReference type="InterPro" id="IPR036291">
    <property type="entry name" value="NAD(P)-bd_dom_sf"/>
</dbReference>
<dbReference type="GO" id="GO:0000166">
    <property type="term" value="F:nucleotide binding"/>
    <property type="evidence" value="ECO:0007669"/>
    <property type="project" value="InterPro"/>
</dbReference>
<sequence length="312" mass="34653">MQEDLLNDFGDEFGIDARYTDLDEMLSKEKPDLLHIVTAPVLRGSNKRIRYPLMNQASEHGVPAVIVEKPVAVESEDWRQISELAERTKTKFVVNTQLNFHPQNLALKRDVAEGKIGAIKFIEASARNPPVDQAPHVLQLVSSYIDNSRPAKVQGQISGAEQLDSAQPSPANATALVTYANGVQVSVAFGPEMAPRVLPDTGNNRHKRVCVFGEKGFVHWRFESWERNLPGSGYEGGDLNYGAQDVIAQGGLTDAVFNWLDDESKEHPTHLKQSLAEFNLLLGIYYSGLTNTVVELPFDPPDGMIDMFRERL</sequence>
<comment type="caution">
    <text evidence="2">The sequence shown here is derived from an EMBL/GenBank/DDBJ whole genome shotgun (WGS) entry which is preliminary data.</text>
</comment>
<gene>
    <name evidence="2" type="ORF">GBAR_LOCUS23709</name>
</gene>
<dbReference type="InterPro" id="IPR051450">
    <property type="entry name" value="Gfo/Idh/MocA_Oxidoreductases"/>
</dbReference>
<proteinExistence type="predicted"/>
<dbReference type="SUPFAM" id="SSF55347">
    <property type="entry name" value="Glyceraldehyde-3-phosphate dehydrogenase-like, C-terminal domain"/>
    <property type="match status" value="1"/>
</dbReference>
<keyword evidence="3" id="KW-1185">Reference proteome</keyword>
<evidence type="ECO:0000313" key="2">
    <source>
        <dbReference type="EMBL" id="CAI8042762.1"/>
    </source>
</evidence>
<dbReference type="Gene3D" id="3.30.360.10">
    <property type="entry name" value="Dihydrodipicolinate Reductase, domain 2"/>
    <property type="match status" value="1"/>
</dbReference>
<dbReference type="PANTHER" id="PTHR43377">
    <property type="entry name" value="BILIVERDIN REDUCTASE A"/>
    <property type="match status" value="1"/>
</dbReference>
<dbReference type="InterPro" id="IPR000683">
    <property type="entry name" value="Gfo/Idh/MocA-like_OxRdtase_N"/>
</dbReference>
<reference evidence="2" key="1">
    <citation type="submission" date="2023-03" db="EMBL/GenBank/DDBJ databases">
        <authorList>
            <person name="Steffen K."/>
            <person name="Cardenas P."/>
        </authorList>
    </citation>
    <scope>NUCLEOTIDE SEQUENCE</scope>
</reference>
<dbReference type="SUPFAM" id="SSF51735">
    <property type="entry name" value="NAD(P)-binding Rossmann-fold domains"/>
    <property type="match status" value="1"/>
</dbReference>
<dbReference type="AlphaFoldDB" id="A0AA35X9Q1"/>
<dbReference type="Proteomes" id="UP001174909">
    <property type="component" value="Unassembled WGS sequence"/>
</dbReference>
<dbReference type="PANTHER" id="PTHR43377:SF1">
    <property type="entry name" value="BILIVERDIN REDUCTASE A"/>
    <property type="match status" value="1"/>
</dbReference>
<feature type="domain" description="Gfo/Idh/MocA-like oxidoreductase N-terminal" evidence="1">
    <location>
        <begin position="8"/>
        <end position="95"/>
    </location>
</feature>
<protein>
    <recommendedName>
        <fullName evidence="1">Gfo/Idh/MocA-like oxidoreductase N-terminal domain-containing protein</fullName>
    </recommendedName>
</protein>
<dbReference type="Pfam" id="PF01408">
    <property type="entry name" value="GFO_IDH_MocA"/>
    <property type="match status" value="1"/>
</dbReference>
<evidence type="ECO:0000313" key="3">
    <source>
        <dbReference type="Proteomes" id="UP001174909"/>
    </source>
</evidence>
<accession>A0AA35X9Q1</accession>
<evidence type="ECO:0000259" key="1">
    <source>
        <dbReference type="Pfam" id="PF01408"/>
    </source>
</evidence>
<organism evidence="2 3">
    <name type="scientific">Geodia barretti</name>
    <name type="common">Barrett's horny sponge</name>
    <dbReference type="NCBI Taxonomy" id="519541"/>
    <lineage>
        <taxon>Eukaryota</taxon>
        <taxon>Metazoa</taxon>
        <taxon>Porifera</taxon>
        <taxon>Demospongiae</taxon>
        <taxon>Heteroscleromorpha</taxon>
        <taxon>Tetractinellida</taxon>
        <taxon>Astrophorina</taxon>
        <taxon>Geodiidae</taxon>
        <taxon>Geodia</taxon>
    </lineage>
</organism>
<name>A0AA35X9Q1_GEOBA</name>
<dbReference type="Gene3D" id="3.40.50.720">
    <property type="entry name" value="NAD(P)-binding Rossmann-like Domain"/>
    <property type="match status" value="1"/>
</dbReference>